<dbReference type="EMBL" id="FOOT01000001">
    <property type="protein sequence ID" value="SFG12440.1"/>
    <property type="molecule type" value="Genomic_DNA"/>
</dbReference>
<dbReference type="STRING" id="1436961.SAMN05421739_101969"/>
<proteinExistence type="predicted"/>
<dbReference type="Proteomes" id="UP000198724">
    <property type="component" value="Unassembled WGS sequence"/>
</dbReference>
<name>A0A1I2PAB1_9BACT</name>
<evidence type="ECO:0000313" key="2">
    <source>
        <dbReference type="EMBL" id="SFG12440.1"/>
    </source>
</evidence>
<organism evidence="2 3">
    <name type="scientific">Pontibacter chinhatensis</name>
    <dbReference type="NCBI Taxonomy" id="1436961"/>
    <lineage>
        <taxon>Bacteria</taxon>
        <taxon>Pseudomonadati</taxon>
        <taxon>Bacteroidota</taxon>
        <taxon>Cytophagia</taxon>
        <taxon>Cytophagales</taxon>
        <taxon>Hymenobacteraceae</taxon>
        <taxon>Pontibacter</taxon>
    </lineage>
</organism>
<sequence>MNNFLLRCLLAVMFLLTVSEAWAQVSTPKYSNEFLNLGAGGRALGMGNVQSALADDATAGYWNPAGLLRLPHKYNVSLMHSELFAGIVKNDFASFAMPLDSSSSLAVSLIRMGVDDIADTRRLQNEYGYIQYDSIRFFSVADYAMLLSYARKSNLVEGLQLGASAKIIYRNVGDFANAYGFGIDAGAQLQRGTWQFGVMAKDITTTFTAWTHNIEELEEAYLQTGNDLPENTAELTLPRVILGVGKSFRFTDSFTATLATDIDFTFDGKRNVLLKSDVVSVDPHVGLELAYANSVFVRGGLNNYQQTQNFDGSTAKRIQPNFGVGIKTGGLNLDLAISRINNSENNAVGSRNTSSVIVSLGYAFD</sequence>
<reference evidence="3" key="1">
    <citation type="submission" date="2016-10" db="EMBL/GenBank/DDBJ databases">
        <authorList>
            <person name="Varghese N."/>
            <person name="Submissions S."/>
        </authorList>
    </citation>
    <scope>NUCLEOTIDE SEQUENCE [LARGE SCALE GENOMIC DNA]</scope>
    <source>
        <strain evidence="3">LP51</strain>
    </source>
</reference>
<dbReference type="Gene3D" id="2.40.160.60">
    <property type="entry name" value="Outer membrane protein transport protein (OMPP1/FadL/TodX)"/>
    <property type="match status" value="1"/>
</dbReference>
<feature type="signal peptide" evidence="1">
    <location>
        <begin position="1"/>
        <end position="23"/>
    </location>
</feature>
<evidence type="ECO:0008006" key="4">
    <source>
        <dbReference type="Google" id="ProtNLM"/>
    </source>
</evidence>
<dbReference type="RefSeq" id="WP_245756096.1">
    <property type="nucleotide sequence ID" value="NZ_FOOT01000001.1"/>
</dbReference>
<dbReference type="AlphaFoldDB" id="A0A1I2PAB1"/>
<dbReference type="NCBIfam" id="NF033709">
    <property type="entry name" value="PorV_fam"/>
    <property type="match status" value="1"/>
</dbReference>
<gene>
    <name evidence="2" type="ORF">SAMN05421739_101969</name>
</gene>
<protein>
    <recommendedName>
        <fullName evidence="4">PorV/PorQ family protein</fullName>
    </recommendedName>
</protein>
<keyword evidence="1" id="KW-0732">Signal</keyword>
<evidence type="ECO:0000256" key="1">
    <source>
        <dbReference type="SAM" id="SignalP"/>
    </source>
</evidence>
<accession>A0A1I2PAB1</accession>
<evidence type="ECO:0000313" key="3">
    <source>
        <dbReference type="Proteomes" id="UP000198724"/>
    </source>
</evidence>
<keyword evidence="3" id="KW-1185">Reference proteome</keyword>
<feature type="chain" id="PRO_5011538112" description="PorV/PorQ family protein" evidence="1">
    <location>
        <begin position="24"/>
        <end position="365"/>
    </location>
</feature>